<dbReference type="SUPFAM" id="SSF56019">
    <property type="entry name" value="The spindle assembly checkpoint protein mad2"/>
    <property type="match status" value="1"/>
</dbReference>
<evidence type="ECO:0000313" key="8">
    <source>
        <dbReference type="EMBL" id="KAG8463891.1"/>
    </source>
</evidence>
<dbReference type="InterPro" id="IPR051294">
    <property type="entry name" value="HORMA_MeioticProgression"/>
</dbReference>
<evidence type="ECO:0000256" key="4">
    <source>
        <dbReference type="ARBA" id="ARBA00023242"/>
    </source>
</evidence>
<dbReference type="PANTHER" id="PTHR48225">
    <property type="entry name" value="HORMA DOMAIN-CONTAINING PROTEIN 1"/>
    <property type="match status" value="1"/>
</dbReference>
<evidence type="ECO:0000259" key="7">
    <source>
        <dbReference type="PROSITE" id="PS50815"/>
    </source>
</evidence>
<keyword evidence="9" id="KW-1185">Reference proteome</keyword>
<keyword evidence="4" id="KW-0539">Nucleus</keyword>
<reference evidence="8" key="1">
    <citation type="submission" date="2021-05" db="EMBL/GenBank/DDBJ databases">
        <title>The genome of the haptophyte Pavlova lutheri (Diacronema luteri, Pavlovales) - a model for lipid biosynthesis in eukaryotic algae.</title>
        <authorList>
            <person name="Hulatt C.J."/>
            <person name="Posewitz M.C."/>
        </authorList>
    </citation>
    <scope>NUCLEOTIDE SEQUENCE</scope>
    <source>
        <strain evidence="8">NIVA-4/92</strain>
    </source>
</reference>
<dbReference type="GO" id="GO:0005694">
    <property type="term" value="C:chromosome"/>
    <property type="evidence" value="ECO:0007669"/>
    <property type="project" value="UniProtKB-SubCell"/>
</dbReference>
<feature type="compositionally biased region" description="Low complexity" evidence="6">
    <location>
        <begin position="267"/>
        <end position="280"/>
    </location>
</feature>
<feature type="domain" description="HORMA" evidence="7">
    <location>
        <begin position="22"/>
        <end position="221"/>
    </location>
</feature>
<sequence length="372" mass="39942">MQAQKVRTPAAAQQVAQQMSVRASTQVMQTVLDHAIAEVCYARGLFTPEEDFDEPVPMRKGLKPQRKLKHNENTAVLLGWLADGVRPALKKQYLDKVLFIISADEAGEKVLEVFSFECEYNDAPKHDDHCSSTDYINNAATGMLNLLSAYTEASAPLPSLPVFLRINLLFNERAPADFSLGQAFTAPKPCYGTDLEFVDNAAALDLHAPVRTPHQTLKTKLFTTSVEGLWQNSAQLAGGRLPLGETARTLAPNRRPPHNGASSPTFGNSASQQAGSSQGSAVARSSKAALARLYQDAEDYCCSLDAGAEVNAVTLQANVGGMKSLDACMIMVRLETNGIISAFDAKLGARTVLARPAPADEARAPRAGSAKK</sequence>
<dbReference type="EMBL" id="JAGTXO010000014">
    <property type="protein sequence ID" value="KAG8463891.1"/>
    <property type="molecule type" value="Genomic_DNA"/>
</dbReference>
<gene>
    <name evidence="8" type="ORF">KFE25_000059</name>
</gene>
<dbReference type="Gene3D" id="3.30.900.10">
    <property type="entry name" value="HORMA domain"/>
    <property type="match status" value="1"/>
</dbReference>
<organism evidence="8 9">
    <name type="scientific">Diacronema lutheri</name>
    <name type="common">Unicellular marine alga</name>
    <name type="synonym">Monochrysis lutheri</name>
    <dbReference type="NCBI Taxonomy" id="2081491"/>
    <lineage>
        <taxon>Eukaryota</taxon>
        <taxon>Haptista</taxon>
        <taxon>Haptophyta</taxon>
        <taxon>Pavlovophyceae</taxon>
        <taxon>Pavlovales</taxon>
        <taxon>Pavlovaceae</taxon>
        <taxon>Diacronema</taxon>
    </lineage>
</organism>
<dbReference type="InterPro" id="IPR036570">
    <property type="entry name" value="HORMA_dom_sf"/>
</dbReference>
<dbReference type="PROSITE" id="PS50815">
    <property type="entry name" value="HORMA"/>
    <property type="match status" value="1"/>
</dbReference>
<accession>A0A8J5XEY2</accession>
<dbReference type="PANTHER" id="PTHR48225:SF7">
    <property type="entry name" value="MEIOSIS-SPECIFIC PROTEIN HOP1"/>
    <property type="match status" value="1"/>
</dbReference>
<dbReference type="Proteomes" id="UP000751190">
    <property type="component" value="Unassembled WGS sequence"/>
</dbReference>
<feature type="region of interest" description="Disordered" evidence="6">
    <location>
        <begin position="248"/>
        <end position="280"/>
    </location>
</feature>
<protein>
    <recommendedName>
        <fullName evidence="7">HORMA domain-containing protein</fullName>
    </recommendedName>
</protein>
<dbReference type="OrthoDB" id="1928087at2759"/>
<dbReference type="AlphaFoldDB" id="A0A8J5XEY2"/>
<dbReference type="Pfam" id="PF02301">
    <property type="entry name" value="HORMA"/>
    <property type="match status" value="1"/>
</dbReference>
<comment type="subcellular location">
    <subcellularLocation>
        <location evidence="2">Chromosome</location>
    </subcellularLocation>
    <subcellularLocation>
        <location evidence="1">Nucleus</location>
    </subcellularLocation>
</comment>
<evidence type="ECO:0000256" key="2">
    <source>
        <dbReference type="ARBA" id="ARBA00004286"/>
    </source>
</evidence>
<evidence type="ECO:0000256" key="1">
    <source>
        <dbReference type="ARBA" id="ARBA00004123"/>
    </source>
</evidence>
<keyword evidence="3" id="KW-0158">Chromosome</keyword>
<evidence type="ECO:0000256" key="3">
    <source>
        <dbReference type="ARBA" id="ARBA00022454"/>
    </source>
</evidence>
<evidence type="ECO:0000256" key="5">
    <source>
        <dbReference type="ARBA" id="ARBA00023254"/>
    </source>
</evidence>
<comment type="caution">
    <text evidence="8">The sequence shown here is derived from an EMBL/GenBank/DDBJ whole genome shotgun (WGS) entry which is preliminary data.</text>
</comment>
<dbReference type="GO" id="GO:0005634">
    <property type="term" value="C:nucleus"/>
    <property type="evidence" value="ECO:0007669"/>
    <property type="project" value="UniProtKB-SubCell"/>
</dbReference>
<dbReference type="InterPro" id="IPR003511">
    <property type="entry name" value="HORMA_dom"/>
</dbReference>
<evidence type="ECO:0000313" key="9">
    <source>
        <dbReference type="Proteomes" id="UP000751190"/>
    </source>
</evidence>
<dbReference type="GO" id="GO:0051321">
    <property type="term" value="P:meiotic cell cycle"/>
    <property type="evidence" value="ECO:0007669"/>
    <property type="project" value="UniProtKB-KW"/>
</dbReference>
<name>A0A8J5XEY2_DIALT</name>
<evidence type="ECO:0000256" key="6">
    <source>
        <dbReference type="SAM" id="MobiDB-lite"/>
    </source>
</evidence>
<proteinExistence type="predicted"/>
<keyword evidence="5" id="KW-0469">Meiosis</keyword>